<evidence type="ECO:0000256" key="5">
    <source>
        <dbReference type="ARBA" id="ARBA00022763"/>
    </source>
</evidence>
<evidence type="ECO:0000256" key="7">
    <source>
        <dbReference type="ARBA" id="ARBA00023204"/>
    </source>
</evidence>
<dbReference type="GO" id="GO:0005524">
    <property type="term" value="F:ATP binding"/>
    <property type="evidence" value="ECO:0007669"/>
    <property type="project" value="UniProtKB-KW"/>
</dbReference>
<evidence type="ECO:0000256" key="1">
    <source>
        <dbReference type="ARBA" id="ARBA00003618"/>
    </source>
</evidence>
<dbReference type="PIRSF" id="PIRSF003128">
    <property type="entry name" value="RecN"/>
    <property type="match status" value="1"/>
</dbReference>
<protein>
    <recommendedName>
        <fullName evidence="3 9">DNA repair protein RecN</fullName>
    </recommendedName>
    <alternativeName>
        <fullName evidence="8 9">Recombination protein N</fullName>
    </alternativeName>
</protein>
<evidence type="ECO:0000256" key="6">
    <source>
        <dbReference type="ARBA" id="ARBA00022840"/>
    </source>
</evidence>
<dbReference type="GO" id="GO:0043590">
    <property type="term" value="C:bacterial nucleoid"/>
    <property type="evidence" value="ECO:0007669"/>
    <property type="project" value="TreeGrafter"/>
</dbReference>
<evidence type="ECO:0000256" key="4">
    <source>
        <dbReference type="ARBA" id="ARBA00022741"/>
    </source>
</evidence>
<accession>A0A3M8QUC0</accession>
<dbReference type="GO" id="GO:0006310">
    <property type="term" value="P:DNA recombination"/>
    <property type="evidence" value="ECO:0007669"/>
    <property type="project" value="InterPro"/>
</dbReference>
<comment type="function">
    <text evidence="1 9">May be involved in recombinational repair of damaged DNA.</text>
</comment>
<dbReference type="GO" id="GO:0006281">
    <property type="term" value="P:DNA repair"/>
    <property type="evidence" value="ECO:0007669"/>
    <property type="project" value="UniProtKB-KW"/>
</dbReference>
<dbReference type="Gene3D" id="3.40.50.300">
    <property type="entry name" value="P-loop containing nucleotide triphosphate hydrolases"/>
    <property type="match status" value="2"/>
</dbReference>
<gene>
    <name evidence="11" type="primary">recN</name>
    <name evidence="11" type="ORF">EC580_13270</name>
</gene>
<dbReference type="SUPFAM" id="SSF52540">
    <property type="entry name" value="P-loop containing nucleoside triphosphate hydrolases"/>
    <property type="match status" value="2"/>
</dbReference>
<dbReference type="CDD" id="cd03241">
    <property type="entry name" value="ABC_RecN"/>
    <property type="match status" value="2"/>
</dbReference>
<dbReference type="FunFam" id="3.40.50.300:FF:000356">
    <property type="entry name" value="DNA repair protein RecN"/>
    <property type="match status" value="1"/>
</dbReference>
<evidence type="ECO:0000256" key="2">
    <source>
        <dbReference type="ARBA" id="ARBA00009441"/>
    </source>
</evidence>
<feature type="domain" description="RecF/RecN/SMC N-terminal" evidence="10">
    <location>
        <begin position="3"/>
        <end position="510"/>
    </location>
</feature>
<evidence type="ECO:0000259" key="10">
    <source>
        <dbReference type="Pfam" id="PF02463"/>
    </source>
</evidence>
<keyword evidence="7 9" id="KW-0234">DNA repair</keyword>
<dbReference type="EMBL" id="RIZI01000192">
    <property type="protein sequence ID" value="RNF58120.1"/>
    <property type="molecule type" value="Genomic_DNA"/>
</dbReference>
<comment type="similarity">
    <text evidence="2 9">Belongs to the RecN family.</text>
</comment>
<dbReference type="NCBIfam" id="NF008121">
    <property type="entry name" value="PRK10869.1"/>
    <property type="match status" value="1"/>
</dbReference>
<keyword evidence="4" id="KW-0547">Nucleotide-binding</keyword>
<comment type="caution">
    <text evidence="11">The sequence shown here is derived from an EMBL/GenBank/DDBJ whole genome shotgun (WGS) entry which is preliminary data.</text>
</comment>
<organism evidence="11">
    <name type="scientific">Acidithiobacillus sulfuriphilus</name>
    <dbReference type="NCBI Taxonomy" id="1867749"/>
    <lineage>
        <taxon>Bacteria</taxon>
        <taxon>Pseudomonadati</taxon>
        <taxon>Pseudomonadota</taxon>
        <taxon>Acidithiobacillia</taxon>
        <taxon>Acidithiobacillales</taxon>
        <taxon>Acidithiobacillaceae</taxon>
        <taxon>Acidithiobacillus</taxon>
    </lineage>
</organism>
<sequence length="563" mass="61142">MLLSLHIRDFTLIDQLSVEFGHGLTVLTGETGAGKSILVDAIALLLGDKGGTDLIRHGAEQADLSAELLLPDDHPARAWLAEHELDADDACLLRRILQRNGRSRAFINGQVVTTALLRELGELLVDILGQHAHQSLLRPERQLFLLDRFAQLARPRQEIAQAYQAWRSSVQHWDALQAAKTRRGEEEDWLRFQLTELEDADLQRGEWESLRQEQALLGAVEQLQQHVNTALEALYDADGAVVAQLAGAQRELAGASQRDQRLAPAAELVSSALIQVEEAAAALRHYADSVQADPLRLEAIANRLVLLQGLQRKHHCDADALLERRDTLRAELALLSDAGAELDAAATAVQARAAAYRRQAEALSAARQACSAALAEAIAAQVRQLGMAHAQVELRLESIPAEGGHWRETGWDSAEIWIAANPGHPPQPLAKVASGGELSRIGLALQVILSSPERIDTLIFDEVDVGIGGAVAETVGRLLRQLGGRQQVLCVTHLPQVAAQGHQHLQVEKEVRDAATYSSVRPLTGAERLTEIARMLGGVTITDQVKNAAAEMLARATQPGTPW</sequence>
<dbReference type="GO" id="GO:0009432">
    <property type="term" value="P:SOS response"/>
    <property type="evidence" value="ECO:0007669"/>
    <property type="project" value="UniProtKB-ARBA"/>
</dbReference>
<dbReference type="Pfam" id="PF02463">
    <property type="entry name" value="SMC_N"/>
    <property type="match status" value="1"/>
</dbReference>
<dbReference type="InterPro" id="IPR027417">
    <property type="entry name" value="P-loop_NTPase"/>
</dbReference>
<evidence type="ECO:0000313" key="11">
    <source>
        <dbReference type="EMBL" id="RNF58120.1"/>
    </source>
</evidence>
<dbReference type="OrthoDB" id="9806954at2"/>
<reference evidence="11" key="1">
    <citation type="submission" date="2018-10" db="EMBL/GenBank/DDBJ databases">
        <title>Acidithiobacillus sulfuriphilus sp. nov.: an extremely acidophilic sulfur-oxidizing chemolithotroph isolated from a neutral pH environment.</title>
        <authorList>
            <person name="Falagan C."/>
            <person name="Moya-Beltran A."/>
            <person name="Quatrini R."/>
            <person name="Johnson D.B."/>
        </authorList>
    </citation>
    <scope>NUCLEOTIDE SEQUENCE [LARGE SCALE GENOMIC DNA]</scope>
    <source>
        <strain evidence="11">CJ-2</strain>
    </source>
</reference>
<evidence type="ECO:0000256" key="9">
    <source>
        <dbReference type="PIRNR" id="PIRNR003128"/>
    </source>
</evidence>
<dbReference type="InterPro" id="IPR003395">
    <property type="entry name" value="RecF/RecN/SMC_N"/>
</dbReference>
<evidence type="ECO:0000256" key="3">
    <source>
        <dbReference type="ARBA" id="ARBA00021315"/>
    </source>
</evidence>
<dbReference type="FunFam" id="3.40.50.300:FF:000319">
    <property type="entry name" value="DNA repair protein RecN"/>
    <property type="match status" value="1"/>
</dbReference>
<dbReference type="PANTHER" id="PTHR11059:SF0">
    <property type="entry name" value="DNA REPAIR PROTEIN RECN"/>
    <property type="match status" value="1"/>
</dbReference>
<proteinExistence type="inferred from homology"/>
<dbReference type="PANTHER" id="PTHR11059">
    <property type="entry name" value="DNA REPAIR PROTEIN RECN"/>
    <property type="match status" value="1"/>
</dbReference>
<evidence type="ECO:0000256" key="8">
    <source>
        <dbReference type="ARBA" id="ARBA00033408"/>
    </source>
</evidence>
<keyword evidence="5 9" id="KW-0227">DNA damage</keyword>
<dbReference type="AlphaFoldDB" id="A0A3M8QUC0"/>
<name>A0A3M8QUC0_9PROT</name>
<keyword evidence="6" id="KW-0067">ATP-binding</keyword>
<dbReference type="NCBIfam" id="TIGR00634">
    <property type="entry name" value="recN"/>
    <property type="match status" value="1"/>
</dbReference>
<dbReference type="InterPro" id="IPR004604">
    <property type="entry name" value="DNA_recomb/repair_RecN"/>
</dbReference>
<dbReference type="RefSeq" id="WP_123105840.1">
    <property type="nucleotide sequence ID" value="NZ_CP127527.1"/>
</dbReference>